<feature type="signal peptide" evidence="1">
    <location>
        <begin position="1"/>
        <end position="25"/>
    </location>
</feature>
<evidence type="ECO:0000313" key="2">
    <source>
        <dbReference type="EMBL" id="GGC27602.1"/>
    </source>
</evidence>
<name>A0ABQ1LSU2_9SPHI</name>
<dbReference type="RefSeq" id="WP_188750053.1">
    <property type="nucleotide sequence ID" value="NZ_BMIK01000005.1"/>
</dbReference>
<evidence type="ECO:0000313" key="3">
    <source>
        <dbReference type="Proteomes" id="UP000597338"/>
    </source>
</evidence>
<organism evidence="2 3">
    <name type="scientific">Parapedobacter defluvii</name>
    <dbReference type="NCBI Taxonomy" id="2045106"/>
    <lineage>
        <taxon>Bacteria</taxon>
        <taxon>Pseudomonadati</taxon>
        <taxon>Bacteroidota</taxon>
        <taxon>Sphingobacteriia</taxon>
        <taxon>Sphingobacteriales</taxon>
        <taxon>Sphingobacteriaceae</taxon>
        <taxon>Parapedobacter</taxon>
    </lineage>
</organism>
<proteinExistence type="predicted"/>
<accession>A0ABQ1LSU2</accession>
<evidence type="ECO:0000256" key="1">
    <source>
        <dbReference type="SAM" id="SignalP"/>
    </source>
</evidence>
<dbReference type="SUPFAM" id="SSF56935">
    <property type="entry name" value="Porins"/>
    <property type="match status" value="1"/>
</dbReference>
<keyword evidence="3" id="KW-1185">Reference proteome</keyword>
<dbReference type="Proteomes" id="UP000597338">
    <property type="component" value="Unassembled WGS sequence"/>
</dbReference>
<feature type="chain" id="PRO_5046967028" description="Porin" evidence="1">
    <location>
        <begin position="26"/>
        <end position="461"/>
    </location>
</feature>
<comment type="caution">
    <text evidence="2">The sequence shown here is derived from an EMBL/GenBank/DDBJ whole genome shotgun (WGS) entry which is preliminary data.</text>
</comment>
<evidence type="ECO:0008006" key="4">
    <source>
        <dbReference type="Google" id="ProtNLM"/>
    </source>
</evidence>
<dbReference type="EMBL" id="BMIK01000005">
    <property type="protein sequence ID" value="GGC27602.1"/>
    <property type="molecule type" value="Genomic_DNA"/>
</dbReference>
<sequence length="461" mass="50905">MKTKFTTLAILAAVATTAIPAATYAQDEKEIDKGPIVRYGEADFFRPYDKRGLHVFETTKEDLNKPYEGRKISIGAGFAQQFQALKNENPGALNNSGTEPNALYPLAAGFSLAQANLYIDAQLAEGIRLHLANYMASKHHNEFWVKGGYLQIDKFPFKGKFWDDLSELVTVKAGHMEINYGDAHFRRPDGGHTLYSPFMEGNVMDAFATEIAGEVYVQKNGIFGMVGVSNGMIRGHVQEITTSPNDITARNPSIYLKGGVDKQVNEAIRLRLSGSWYHNTGTAGTGLTLYAGDRTGSNYTNVMEQWYTADGAAKALTAMYASGRFNPLYSGKLDAVMVNGFAKIQGFEFFGTAEFANGHTSAQTELRKTTQYAAEGIYRFGNNENLFAGIRYNIVNSEQVFGGNIEQIKVDRFAVGAGWFITKNILMKGEYVTQSYTDFPDTDYRHNGKFDGISLQAVIAF</sequence>
<reference evidence="3" key="1">
    <citation type="journal article" date="2019" name="Int. J. Syst. Evol. Microbiol.">
        <title>The Global Catalogue of Microorganisms (GCM) 10K type strain sequencing project: providing services to taxonomists for standard genome sequencing and annotation.</title>
        <authorList>
            <consortium name="The Broad Institute Genomics Platform"/>
            <consortium name="The Broad Institute Genome Sequencing Center for Infectious Disease"/>
            <person name="Wu L."/>
            <person name="Ma J."/>
        </authorList>
    </citation>
    <scope>NUCLEOTIDE SEQUENCE [LARGE SCALE GENOMIC DNA]</scope>
    <source>
        <strain evidence="3">CGMCC 1.15342</strain>
    </source>
</reference>
<keyword evidence="1" id="KW-0732">Signal</keyword>
<gene>
    <name evidence="2" type="ORF">GCM10011386_19510</name>
</gene>
<protein>
    <recommendedName>
        <fullName evidence="4">Porin</fullName>
    </recommendedName>
</protein>